<feature type="compositionally biased region" description="Basic and acidic residues" evidence="2">
    <location>
        <begin position="89"/>
        <end position="113"/>
    </location>
</feature>
<accession>A0ABR7INZ3</accession>
<dbReference type="Gene3D" id="3.20.20.80">
    <property type="entry name" value="Glycosidases"/>
    <property type="match status" value="1"/>
</dbReference>
<dbReference type="CDD" id="cd06414">
    <property type="entry name" value="GH25_LytC-like"/>
    <property type="match status" value="1"/>
</dbReference>
<dbReference type="InterPro" id="IPR017853">
    <property type="entry name" value="GH"/>
</dbReference>
<dbReference type="Proteomes" id="UP000649151">
    <property type="component" value="Unassembled WGS sequence"/>
</dbReference>
<evidence type="ECO:0000256" key="2">
    <source>
        <dbReference type="SAM" id="MobiDB-lite"/>
    </source>
</evidence>
<dbReference type="PANTHER" id="PTHR34135:SF2">
    <property type="entry name" value="LYSOZYME"/>
    <property type="match status" value="1"/>
</dbReference>
<evidence type="ECO:0000256" key="1">
    <source>
        <dbReference type="ARBA" id="ARBA00010646"/>
    </source>
</evidence>
<gene>
    <name evidence="3" type="ORF">H8Z77_02270</name>
</gene>
<dbReference type="InterPro" id="IPR002053">
    <property type="entry name" value="Glyco_hydro_25"/>
</dbReference>
<evidence type="ECO:0000313" key="3">
    <source>
        <dbReference type="EMBL" id="MBC5786847.1"/>
    </source>
</evidence>
<dbReference type="RefSeq" id="WP_069988469.1">
    <property type="nucleotide sequence ID" value="NZ_JACOQK010000001.1"/>
</dbReference>
<comment type="similarity">
    <text evidence="1">Belongs to the glycosyl hydrolase 25 family.</text>
</comment>
<evidence type="ECO:0008006" key="5">
    <source>
        <dbReference type="Google" id="ProtNLM"/>
    </source>
</evidence>
<name>A0ABR7INZ3_9CLOT</name>
<feature type="region of interest" description="Disordered" evidence="2">
    <location>
        <begin position="30"/>
        <end position="160"/>
    </location>
</feature>
<dbReference type="SUPFAM" id="SSF69360">
    <property type="entry name" value="Cell wall binding repeat"/>
    <property type="match status" value="1"/>
</dbReference>
<dbReference type="Pfam" id="PF01183">
    <property type="entry name" value="Glyco_hydro_25"/>
    <property type="match status" value="1"/>
</dbReference>
<dbReference type="PROSITE" id="PS51904">
    <property type="entry name" value="GLYCOSYL_HYDROL_F25_2"/>
    <property type="match status" value="1"/>
</dbReference>
<feature type="compositionally biased region" description="Low complexity" evidence="2">
    <location>
        <begin position="35"/>
        <end position="73"/>
    </location>
</feature>
<dbReference type="SUPFAM" id="SSF51445">
    <property type="entry name" value="(Trans)glycosidases"/>
    <property type="match status" value="1"/>
</dbReference>
<sequence>MLKRIILSGISFCIAISLTVLSVLAKQQAVPEKTVVSSRPPVSSLSVESSSSEIESSSEEVSSSEPESSEPVSSAPPAPAPVQKITGKVTKDPQFKPTEENKKEDPQKNEHPDAGPGGSITIPDTPTTPPASSAPSQPEQGGDTAPPQPGPTFPTDPNYTGWWETDGKTYCYQNGQKMTGWKNINNIGYWFNGNGELSSKMGIDVSVHQGKIDWQAVKSDGIEFALIRVGYRGSVSGKIVIDTRFEENVRAAAAAGIECGVYFFSQAINADEGRAEAEFALNAISGLPVTGPVIIDTEYVAWNPGAGDTEPRGNRTSTSARTDAVAAFCQTVASAGKQTMIYASQSWYENNLQLSRLTSYQKWLARWSESVTWNHDFTIWQCTDKGKVKGINGNVDRNAWKIG</sequence>
<evidence type="ECO:0000313" key="4">
    <source>
        <dbReference type="Proteomes" id="UP000649151"/>
    </source>
</evidence>
<protein>
    <recommendedName>
        <fullName evidence="5">Lysozyme</fullName>
    </recommendedName>
</protein>
<organism evidence="3 4">
    <name type="scientific">Clostridium facile</name>
    <dbReference type="NCBI Taxonomy" id="2763035"/>
    <lineage>
        <taxon>Bacteria</taxon>
        <taxon>Bacillati</taxon>
        <taxon>Bacillota</taxon>
        <taxon>Clostridia</taxon>
        <taxon>Eubacteriales</taxon>
        <taxon>Clostridiaceae</taxon>
        <taxon>Clostridium</taxon>
    </lineage>
</organism>
<dbReference type="PANTHER" id="PTHR34135">
    <property type="entry name" value="LYSOZYME"/>
    <property type="match status" value="1"/>
</dbReference>
<comment type="caution">
    <text evidence="3">The sequence shown here is derived from an EMBL/GenBank/DDBJ whole genome shotgun (WGS) entry which is preliminary data.</text>
</comment>
<reference evidence="3 4" key="1">
    <citation type="submission" date="2020-08" db="EMBL/GenBank/DDBJ databases">
        <title>Genome public.</title>
        <authorList>
            <person name="Liu C."/>
            <person name="Sun Q."/>
        </authorList>
    </citation>
    <scope>NUCLEOTIDE SEQUENCE [LARGE SCALE GENOMIC DNA]</scope>
    <source>
        <strain evidence="3 4">NSJ-27</strain>
    </source>
</reference>
<dbReference type="EMBL" id="JACOQK010000001">
    <property type="protein sequence ID" value="MBC5786847.1"/>
    <property type="molecule type" value="Genomic_DNA"/>
</dbReference>
<feature type="compositionally biased region" description="Low complexity" evidence="2">
    <location>
        <begin position="119"/>
        <end position="145"/>
    </location>
</feature>
<proteinExistence type="inferred from homology"/>
<keyword evidence="4" id="KW-1185">Reference proteome</keyword>